<dbReference type="EMBL" id="JADHSG010000024">
    <property type="protein sequence ID" value="MBL6903850.1"/>
    <property type="molecule type" value="Genomic_DNA"/>
</dbReference>
<keyword evidence="1" id="KW-0732">Signal</keyword>
<reference evidence="2" key="1">
    <citation type="submission" date="2020-10" db="EMBL/GenBank/DDBJ databases">
        <title>Microbiome of the Black Sea water column analyzed by genome centric metagenomics.</title>
        <authorList>
            <person name="Cabello-Yeves P.J."/>
            <person name="Callieri C."/>
            <person name="Picazo A."/>
            <person name="Mehrshad M."/>
            <person name="Haro-Moreno J.M."/>
            <person name="Roda-Garcia J."/>
            <person name="Dzembekova N."/>
            <person name="Slabakova V."/>
            <person name="Slabakova N."/>
            <person name="Moncheva S."/>
            <person name="Rodriguez-Valera F."/>
        </authorList>
    </citation>
    <scope>NUCLEOTIDE SEQUENCE</scope>
    <source>
        <strain evidence="2">BS30m-G43</strain>
    </source>
</reference>
<feature type="chain" id="PRO_5036875842" evidence="1">
    <location>
        <begin position="19"/>
        <end position="244"/>
    </location>
</feature>
<accession>A0A937SIB4</accession>
<dbReference type="Proteomes" id="UP000705230">
    <property type="component" value="Unassembled WGS sequence"/>
</dbReference>
<comment type="caution">
    <text evidence="2">The sequence shown here is derived from an EMBL/GenBank/DDBJ whole genome shotgun (WGS) entry which is preliminary data.</text>
</comment>
<evidence type="ECO:0000256" key="1">
    <source>
        <dbReference type="SAM" id="SignalP"/>
    </source>
</evidence>
<name>A0A937SIB4_9GAMM</name>
<dbReference type="AlphaFoldDB" id="A0A937SIB4"/>
<dbReference type="Pfam" id="PF04338">
    <property type="entry name" value="DUF481"/>
    <property type="match status" value="1"/>
</dbReference>
<gene>
    <name evidence="2" type="ORF">ISR29_06595</name>
</gene>
<evidence type="ECO:0000313" key="2">
    <source>
        <dbReference type="EMBL" id="MBL6903850.1"/>
    </source>
</evidence>
<dbReference type="InterPro" id="IPR007433">
    <property type="entry name" value="DUF481"/>
</dbReference>
<proteinExistence type="predicted"/>
<feature type="signal peptide" evidence="1">
    <location>
        <begin position="1"/>
        <end position="18"/>
    </location>
</feature>
<organism evidence="2 3">
    <name type="scientific">SAR86 cluster bacterium</name>
    <dbReference type="NCBI Taxonomy" id="2030880"/>
    <lineage>
        <taxon>Bacteria</taxon>
        <taxon>Pseudomonadati</taxon>
        <taxon>Pseudomonadota</taxon>
        <taxon>Gammaproteobacteria</taxon>
        <taxon>SAR86 cluster</taxon>
    </lineage>
</organism>
<protein>
    <submittedName>
        <fullName evidence="2">DUF481 domain-containing protein</fullName>
    </submittedName>
</protein>
<sequence length="244" mass="28061">MNKTIVIACLLMPAIVLSQPIVNIENLRHSGEIGEFKSVGLSLNGSRGNEDRDDFKLNLSYTKNNDNIESLITLSHSERTKDDVLEDKSSFFHSRLLFKSDKSYDYELYAQSSKNPFQSYKKRDLLGFGMRFDLTKKSKIGLSLLHEKEESLKGINKETDRINLYLYRELELQNDNFLSTSLFYQPSIKELSSDYKISALISLNMPLSEKILIQIQISTAMDNDPPDISKKSNHSFSTNFRYVF</sequence>
<evidence type="ECO:0000313" key="3">
    <source>
        <dbReference type="Proteomes" id="UP000705230"/>
    </source>
</evidence>